<gene>
    <name evidence="1" type="ORF">PGTG_20613</name>
</gene>
<reference evidence="2" key="1">
    <citation type="journal article" date="2011" name="Proc. Natl. Acad. Sci. U.S.A.">
        <title>Obligate biotrophy features unraveled by the genomic analysis of rust fungi.</title>
        <authorList>
            <person name="Duplessis S."/>
            <person name="Cuomo C.A."/>
            <person name="Lin Y.-C."/>
            <person name="Aerts A."/>
            <person name="Tisserant E."/>
            <person name="Veneault-Fourrey C."/>
            <person name="Joly D.L."/>
            <person name="Hacquard S."/>
            <person name="Amselem J."/>
            <person name="Cantarel B.L."/>
            <person name="Chiu R."/>
            <person name="Coutinho P.M."/>
            <person name="Feau N."/>
            <person name="Field M."/>
            <person name="Frey P."/>
            <person name="Gelhaye E."/>
            <person name="Goldberg J."/>
            <person name="Grabherr M.G."/>
            <person name="Kodira C.D."/>
            <person name="Kohler A."/>
            <person name="Kuees U."/>
            <person name="Lindquist E.A."/>
            <person name="Lucas S.M."/>
            <person name="Mago R."/>
            <person name="Mauceli E."/>
            <person name="Morin E."/>
            <person name="Murat C."/>
            <person name="Pangilinan J.L."/>
            <person name="Park R."/>
            <person name="Pearson M."/>
            <person name="Quesneville H."/>
            <person name="Rouhier N."/>
            <person name="Sakthikumar S."/>
            <person name="Salamov A.A."/>
            <person name="Schmutz J."/>
            <person name="Selles B."/>
            <person name="Shapiro H."/>
            <person name="Tanguay P."/>
            <person name="Tuskan G.A."/>
            <person name="Henrissat B."/>
            <person name="Van de Peer Y."/>
            <person name="Rouze P."/>
            <person name="Ellis J.G."/>
            <person name="Dodds P.N."/>
            <person name="Schein J.E."/>
            <person name="Zhong S."/>
            <person name="Hamelin R.C."/>
            <person name="Grigoriev I.V."/>
            <person name="Szabo L.J."/>
            <person name="Martin F."/>
        </authorList>
    </citation>
    <scope>NUCLEOTIDE SEQUENCE [LARGE SCALE GENOMIC DNA]</scope>
    <source>
        <strain evidence="2">CRL 75-36-700-3 / race SCCL</strain>
    </source>
</reference>
<dbReference type="EMBL" id="DS178262">
    <property type="protein sequence ID" value="EHS62490.1"/>
    <property type="molecule type" value="Genomic_DNA"/>
</dbReference>
<dbReference type="AlphaFoldDB" id="H6QNU8"/>
<protein>
    <submittedName>
        <fullName evidence="1">Uncharacterized protein</fullName>
    </submittedName>
</protein>
<sequence>MATHFQVLFSMLRFKGNMPFLVVIREPPIFKRGDPFNSTNDPHFGSGPAQDLVRHEIARGG</sequence>
<dbReference type="RefSeq" id="XP_003890807.1">
    <property type="nucleotide sequence ID" value="XM_003890758.1"/>
</dbReference>
<evidence type="ECO:0000313" key="2">
    <source>
        <dbReference type="Proteomes" id="UP000008783"/>
    </source>
</evidence>
<dbReference type="GeneID" id="13542554"/>
<evidence type="ECO:0000313" key="1">
    <source>
        <dbReference type="EMBL" id="EHS62490.1"/>
    </source>
</evidence>
<dbReference type="HOGENOM" id="CLU_2923737_0_0_1"/>
<accession>H6QNU8</accession>
<dbReference type="InParanoid" id="H6QNU8"/>
<proteinExistence type="predicted"/>
<keyword evidence="2" id="KW-1185">Reference proteome</keyword>
<organism evidence="1 2">
    <name type="scientific">Puccinia graminis f. sp. tritici (strain CRL 75-36-700-3 / race SCCL)</name>
    <name type="common">Black stem rust fungus</name>
    <dbReference type="NCBI Taxonomy" id="418459"/>
    <lineage>
        <taxon>Eukaryota</taxon>
        <taxon>Fungi</taxon>
        <taxon>Dikarya</taxon>
        <taxon>Basidiomycota</taxon>
        <taxon>Pucciniomycotina</taxon>
        <taxon>Pucciniomycetes</taxon>
        <taxon>Pucciniales</taxon>
        <taxon>Pucciniaceae</taxon>
        <taxon>Puccinia</taxon>
    </lineage>
</organism>
<dbReference type="Proteomes" id="UP000008783">
    <property type="component" value="Unassembled WGS sequence"/>
</dbReference>
<dbReference type="VEuPathDB" id="FungiDB:PGTG_20613"/>
<dbReference type="KEGG" id="pgr:PGTG_20613"/>
<name>H6QNU8_PUCGT</name>